<dbReference type="InterPro" id="IPR007221">
    <property type="entry name" value="MreC"/>
</dbReference>
<evidence type="ECO:0000259" key="5">
    <source>
        <dbReference type="Pfam" id="PF04085"/>
    </source>
</evidence>
<evidence type="ECO:0000256" key="1">
    <source>
        <dbReference type="ARBA" id="ARBA00009369"/>
    </source>
</evidence>
<dbReference type="InterPro" id="IPR042177">
    <property type="entry name" value="Cell/Rod_1"/>
</dbReference>
<keyword evidence="7" id="KW-1185">Reference proteome</keyword>
<keyword evidence="3" id="KW-0133">Cell shape</keyword>
<dbReference type="PANTHER" id="PTHR34138:SF1">
    <property type="entry name" value="CELL SHAPE-DETERMINING PROTEIN MREC"/>
    <property type="match status" value="1"/>
</dbReference>
<name>A0A1Z3HFP9_9CYAN</name>
<dbReference type="NCBIfam" id="TIGR00219">
    <property type="entry name" value="mreC"/>
    <property type="match status" value="1"/>
</dbReference>
<sequence length="265" mass="29523">MFALRRWWNRHALQAGLIVLAVGTAWAVRQQEGGMLYDAYRWITQPLQPGLPSEQVLQDRYVLELQQRIIELENQNRSLRNLLDYNGSLQSRGIPAAVIGRSADYWWQQVTLNRGQRDGINVGYIVTGPGGLVGRVSQVSAHTSQVLLISDPTSRVGATVSRSRVMGYIRGKSGERVVMEFFDKSLDVKVGDVVSTSAYSHRFPADVPIGRIESLDLNKSPAPEAVIKLSAPLNQLEWVTVHRFSPAEDEFDPMADPLSEESAQP</sequence>
<evidence type="ECO:0000256" key="4">
    <source>
        <dbReference type="ARBA" id="ARBA00032089"/>
    </source>
</evidence>
<evidence type="ECO:0000313" key="7">
    <source>
        <dbReference type="Proteomes" id="UP000191901"/>
    </source>
</evidence>
<proteinExistence type="inferred from homology"/>
<accession>A0A1Z3HFP9</accession>
<dbReference type="GO" id="GO:0008360">
    <property type="term" value="P:regulation of cell shape"/>
    <property type="evidence" value="ECO:0007669"/>
    <property type="project" value="UniProtKB-KW"/>
</dbReference>
<dbReference type="Proteomes" id="UP000191901">
    <property type="component" value="Chromosome"/>
</dbReference>
<dbReference type="EMBL" id="CP021983">
    <property type="protein sequence ID" value="ASC69105.1"/>
    <property type="molecule type" value="Genomic_DNA"/>
</dbReference>
<comment type="similarity">
    <text evidence="1">Belongs to the MreC family.</text>
</comment>
<dbReference type="OrthoDB" id="9792313at2"/>
<dbReference type="InterPro" id="IPR042175">
    <property type="entry name" value="Cell/Rod_MreC_2"/>
</dbReference>
<dbReference type="Pfam" id="PF04085">
    <property type="entry name" value="MreC"/>
    <property type="match status" value="1"/>
</dbReference>
<evidence type="ECO:0000256" key="3">
    <source>
        <dbReference type="ARBA" id="ARBA00022960"/>
    </source>
</evidence>
<dbReference type="NCBIfam" id="NF010527">
    <property type="entry name" value="PRK13922.6-2"/>
    <property type="match status" value="1"/>
</dbReference>
<dbReference type="PANTHER" id="PTHR34138">
    <property type="entry name" value="CELL SHAPE-DETERMINING PROTEIN MREC"/>
    <property type="match status" value="1"/>
</dbReference>
<dbReference type="AlphaFoldDB" id="A0A1Z3HFP9"/>
<feature type="domain" description="Rod shape-determining protein MreC beta-barrel core" evidence="5">
    <location>
        <begin position="98"/>
        <end position="242"/>
    </location>
</feature>
<gene>
    <name evidence="6" type="primary">mreC</name>
    <name evidence="6" type="ORF">XM38_000310</name>
</gene>
<dbReference type="InterPro" id="IPR055342">
    <property type="entry name" value="MreC_beta-barrel_core"/>
</dbReference>
<organism evidence="6 7">
    <name type="scientific">Halomicronema hongdechloris C2206</name>
    <dbReference type="NCBI Taxonomy" id="1641165"/>
    <lineage>
        <taxon>Bacteria</taxon>
        <taxon>Bacillati</taxon>
        <taxon>Cyanobacteriota</taxon>
        <taxon>Cyanophyceae</taxon>
        <taxon>Nodosilineales</taxon>
        <taxon>Nodosilineaceae</taxon>
        <taxon>Halomicronema</taxon>
    </lineage>
</organism>
<dbReference type="STRING" id="1641165.XM38_02625"/>
<dbReference type="Gene3D" id="2.40.10.350">
    <property type="entry name" value="Rod shape-determining protein MreC, domain 2"/>
    <property type="match status" value="1"/>
</dbReference>
<protein>
    <recommendedName>
        <fullName evidence="2">Cell shape-determining protein MreC</fullName>
    </recommendedName>
    <alternativeName>
        <fullName evidence="4">Cell shape protein MreC</fullName>
    </alternativeName>
</protein>
<reference evidence="6 7" key="1">
    <citation type="journal article" date="2016" name="Biochim. Biophys. Acta">
        <title>Characterization of red-shifted phycobilisomes isolated from the chlorophyll f-containing cyanobacterium Halomicronema hongdechloris.</title>
        <authorList>
            <person name="Li Y."/>
            <person name="Lin Y."/>
            <person name="Garvey C.J."/>
            <person name="Birch D."/>
            <person name="Corkery R.W."/>
            <person name="Loughlin P.C."/>
            <person name="Scheer H."/>
            <person name="Willows R.D."/>
            <person name="Chen M."/>
        </authorList>
    </citation>
    <scope>NUCLEOTIDE SEQUENCE [LARGE SCALE GENOMIC DNA]</scope>
    <source>
        <strain evidence="6 7">C2206</strain>
    </source>
</reference>
<evidence type="ECO:0000256" key="2">
    <source>
        <dbReference type="ARBA" id="ARBA00013855"/>
    </source>
</evidence>
<dbReference type="Gene3D" id="2.40.10.340">
    <property type="entry name" value="Rod shape-determining protein MreC, domain 1"/>
    <property type="match status" value="1"/>
</dbReference>
<dbReference type="KEGG" id="hhg:XM38_000310"/>
<dbReference type="GO" id="GO:0005886">
    <property type="term" value="C:plasma membrane"/>
    <property type="evidence" value="ECO:0007669"/>
    <property type="project" value="TreeGrafter"/>
</dbReference>
<evidence type="ECO:0000313" key="6">
    <source>
        <dbReference type="EMBL" id="ASC69105.1"/>
    </source>
</evidence>